<dbReference type="STRING" id="156980.SAMN04489745_1918"/>
<sequence length="307" mass="32125">MDSTDTAPALRSRSRAGLPDWACFLLGVVCALVGLLPWLAQGMRLPLQNLWSDPVWPDAMPLVALPFSQYSLILLVSLMVTGSALAGLLLRSVGRPRRARGFVLAWAGLLLVQGAATAQTASEVRPGLSADSRSDLYFGAILGVIIASIVVGLLVAVLVSRAPAPGAALGLTTGALVVNSWLSTLLYAQDGPFRIASPVPLLEWLPAVLVGAVLAWCGVRSVGRVLAWIVSLFLLWIVPALFTGIMTAAGSRVLLRNPRDAVDAAGEIFGAALGPAGMSWRYVLVALVIGAVGAAVAGVIRRRRRVA</sequence>
<dbReference type="EMBL" id="FNSN01000003">
    <property type="protein sequence ID" value="SEC04263.1"/>
    <property type="molecule type" value="Genomic_DNA"/>
</dbReference>
<feature type="transmembrane region" description="Helical" evidence="1">
    <location>
        <begin position="102"/>
        <end position="121"/>
    </location>
</feature>
<gene>
    <name evidence="2" type="ORF">SAMN04489745_1918</name>
</gene>
<feature type="transmembrane region" description="Helical" evidence="1">
    <location>
        <begin position="166"/>
        <end position="189"/>
    </location>
</feature>
<evidence type="ECO:0000256" key="1">
    <source>
        <dbReference type="SAM" id="Phobius"/>
    </source>
</evidence>
<feature type="transmembrane region" description="Helical" evidence="1">
    <location>
        <begin position="201"/>
        <end position="219"/>
    </location>
</feature>
<accession>A0A1H4P9Z4</accession>
<organism evidence="2 3">
    <name type="scientific">Arthrobacter woluwensis</name>
    <dbReference type="NCBI Taxonomy" id="156980"/>
    <lineage>
        <taxon>Bacteria</taxon>
        <taxon>Bacillati</taxon>
        <taxon>Actinomycetota</taxon>
        <taxon>Actinomycetes</taxon>
        <taxon>Micrococcales</taxon>
        <taxon>Micrococcaceae</taxon>
        <taxon>Arthrobacter</taxon>
    </lineage>
</organism>
<reference evidence="2 3" key="1">
    <citation type="submission" date="2016-10" db="EMBL/GenBank/DDBJ databases">
        <authorList>
            <person name="de Groot N.N."/>
        </authorList>
    </citation>
    <scope>NUCLEOTIDE SEQUENCE [LARGE SCALE GENOMIC DNA]</scope>
    <source>
        <strain evidence="2 3">DSM 10495</strain>
    </source>
</reference>
<evidence type="ECO:0000313" key="3">
    <source>
        <dbReference type="Proteomes" id="UP000182652"/>
    </source>
</evidence>
<dbReference type="RefSeq" id="WP_066212106.1">
    <property type="nucleotide sequence ID" value="NZ_FNSN01000003.1"/>
</dbReference>
<keyword evidence="1" id="KW-1133">Transmembrane helix</keyword>
<feature type="transmembrane region" description="Helical" evidence="1">
    <location>
        <begin position="226"/>
        <end position="249"/>
    </location>
</feature>
<feature type="transmembrane region" description="Helical" evidence="1">
    <location>
        <begin position="70"/>
        <end position="90"/>
    </location>
</feature>
<feature type="transmembrane region" description="Helical" evidence="1">
    <location>
        <begin position="21"/>
        <end position="40"/>
    </location>
</feature>
<feature type="transmembrane region" description="Helical" evidence="1">
    <location>
        <begin position="136"/>
        <end position="159"/>
    </location>
</feature>
<feature type="transmembrane region" description="Helical" evidence="1">
    <location>
        <begin position="280"/>
        <end position="300"/>
    </location>
</feature>
<name>A0A1H4P9Z4_9MICC</name>
<dbReference type="AlphaFoldDB" id="A0A1H4P9Z4"/>
<evidence type="ECO:0000313" key="2">
    <source>
        <dbReference type="EMBL" id="SEC04263.1"/>
    </source>
</evidence>
<proteinExistence type="predicted"/>
<keyword evidence="1" id="KW-0472">Membrane</keyword>
<protein>
    <submittedName>
        <fullName evidence="2">Uncharacterized protein</fullName>
    </submittedName>
</protein>
<keyword evidence="3" id="KW-1185">Reference proteome</keyword>
<keyword evidence="1" id="KW-0812">Transmembrane</keyword>
<dbReference type="Proteomes" id="UP000182652">
    <property type="component" value="Unassembled WGS sequence"/>
</dbReference>